<gene>
    <name evidence="1" type="ORF">QWE_02075</name>
</gene>
<proteinExistence type="predicted"/>
<accession>K2PK74</accession>
<dbReference type="STRING" id="1156935.QWE_02075"/>
<name>K2PK74_9HYPH</name>
<reference evidence="1 2" key="1">
    <citation type="journal article" date="2012" name="J. Bacteriol.">
        <title>Draft Genome Sequence of Agrobacterium albertimagni Strain AOL15.</title>
        <authorList>
            <person name="Trimble W.L."/>
            <person name="Phung le T."/>
            <person name="Meyer F."/>
            <person name="Gilbert J.A."/>
            <person name="Silver S."/>
        </authorList>
    </citation>
    <scope>NUCLEOTIDE SEQUENCE [LARGE SCALE GENOMIC DNA]</scope>
    <source>
        <strain evidence="1 2">AOL15</strain>
    </source>
</reference>
<dbReference type="Proteomes" id="UP000007123">
    <property type="component" value="Unassembled WGS sequence"/>
</dbReference>
<dbReference type="InterPro" id="IPR056238">
    <property type="entry name" value="YunG-like"/>
</dbReference>
<evidence type="ECO:0000313" key="2">
    <source>
        <dbReference type="Proteomes" id="UP000007123"/>
    </source>
</evidence>
<organism evidence="1 2">
    <name type="scientific">Agrobacterium albertimagni AOL15</name>
    <dbReference type="NCBI Taxonomy" id="1156935"/>
    <lineage>
        <taxon>Bacteria</taxon>
        <taxon>Pseudomonadati</taxon>
        <taxon>Pseudomonadota</taxon>
        <taxon>Alphaproteobacteria</taxon>
        <taxon>Hyphomicrobiales</taxon>
        <taxon>Rhizobiaceae</taxon>
        <taxon>Rhizobium/Agrobacterium group</taxon>
        <taxon>Agrobacterium</taxon>
    </lineage>
</organism>
<dbReference type="RefSeq" id="WP_006724408.1">
    <property type="nucleotide sequence ID" value="NZ_ALJF01000002.1"/>
</dbReference>
<evidence type="ECO:0000313" key="1">
    <source>
        <dbReference type="EMBL" id="EKF61318.1"/>
    </source>
</evidence>
<dbReference type="EMBL" id="ALJF01000002">
    <property type="protein sequence ID" value="EKF61318.1"/>
    <property type="molecule type" value="Genomic_DNA"/>
</dbReference>
<comment type="caution">
    <text evidence="1">The sequence shown here is derived from an EMBL/GenBank/DDBJ whole genome shotgun (WGS) entry which is preliminary data.</text>
</comment>
<keyword evidence="2" id="KW-1185">Reference proteome</keyword>
<dbReference type="AlphaFoldDB" id="K2PK74"/>
<protein>
    <submittedName>
        <fullName evidence="1">Uncharacterized protein</fullName>
    </submittedName>
</protein>
<dbReference type="Pfam" id="PF24585">
    <property type="entry name" value="YunG"/>
    <property type="match status" value="1"/>
</dbReference>
<dbReference type="eggNOG" id="ENOG5032VZ6">
    <property type="taxonomic scope" value="Bacteria"/>
</dbReference>
<sequence length="128" mass="14396">MFRPYSLLGSARVHSVVDLAQFAERLTNAWSSETSSFWSLDNPARGQCGVTSLVVQDVFGGQILKTPLQQGLHFYNLIDGHRFDFTLDQFADPIDYQDLPSDREEAMLDTNPGQYRALCRNLGLPVND</sequence>